<reference evidence="3 4" key="1">
    <citation type="submission" date="2020-08" db="EMBL/GenBank/DDBJ databases">
        <title>Genomic Encyclopedia of Type Strains, Phase IV (KMG-IV): sequencing the most valuable type-strain genomes for metagenomic binning, comparative biology and taxonomic classification.</title>
        <authorList>
            <person name="Goeker M."/>
        </authorList>
    </citation>
    <scope>NUCLEOTIDE SEQUENCE [LARGE SCALE GENOMIC DNA]</scope>
    <source>
        <strain evidence="3 4">DSM 15581</strain>
    </source>
</reference>
<evidence type="ECO:0000259" key="2">
    <source>
        <dbReference type="Pfam" id="PF01551"/>
    </source>
</evidence>
<feature type="domain" description="M23ase beta-sheet core" evidence="2">
    <location>
        <begin position="186"/>
        <end position="282"/>
    </location>
</feature>
<dbReference type="GO" id="GO:0004222">
    <property type="term" value="F:metalloendopeptidase activity"/>
    <property type="evidence" value="ECO:0007669"/>
    <property type="project" value="TreeGrafter"/>
</dbReference>
<keyword evidence="3" id="KW-0378">Hydrolase</keyword>
<evidence type="ECO:0000256" key="1">
    <source>
        <dbReference type="SAM" id="SignalP"/>
    </source>
</evidence>
<dbReference type="PANTHER" id="PTHR21666">
    <property type="entry name" value="PEPTIDASE-RELATED"/>
    <property type="match status" value="1"/>
</dbReference>
<feature type="signal peptide" evidence="1">
    <location>
        <begin position="1"/>
        <end position="20"/>
    </location>
</feature>
<accession>A0AAW3TN21</accession>
<protein>
    <submittedName>
        <fullName evidence="3">Murein DD-endopeptidase MepM/ murein hydrolase activator NlpD</fullName>
    </submittedName>
</protein>
<name>A0AAW3TN21_9SPHN</name>
<dbReference type="PANTHER" id="PTHR21666:SF285">
    <property type="entry name" value="M23 FAMILY METALLOPEPTIDASE"/>
    <property type="match status" value="1"/>
</dbReference>
<sequence>MRRAGPVLAVLLAGSVPAGAQIVRQPEPPLPELAGASALRLEGAPVQGGLVRGHVRPGTRLTLDDREVAVAADGSFVLGFDRDAPATMRVAERVTGPAGTALGAVTTLTVAPRAWRIERLNTLPRFPAPDPVMAQLRPPELAQIAAARAIETDAQGWRQRFVWPAIGRISGWFGSQRVYRGEPGAYHSGTDVALPVGAPVVAPADGVVILAADHPFTLEGNLLMIDHGMGLNSAFLHLSRIDVAVGDHVRQGQVIGAVGKTGRATGPHLHWSLRWRDARLDPMLVAGAMPAK</sequence>
<proteinExistence type="predicted"/>
<dbReference type="RefSeq" id="WP_147035947.1">
    <property type="nucleotide sequence ID" value="NZ_JACIDB010000002.1"/>
</dbReference>
<dbReference type="CDD" id="cd12797">
    <property type="entry name" value="M23_peptidase"/>
    <property type="match status" value="1"/>
</dbReference>
<evidence type="ECO:0000313" key="3">
    <source>
        <dbReference type="EMBL" id="MBB3875068.1"/>
    </source>
</evidence>
<dbReference type="AlphaFoldDB" id="A0AAW3TN21"/>
<dbReference type="SUPFAM" id="SSF51261">
    <property type="entry name" value="Duplicated hybrid motif"/>
    <property type="match status" value="1"/>
</dbReference>
<dbReference type="Pfam" id="PF01551">
    <property type="entry name" value="Peptidase_M23"/>
    <property type="match status" value="1"/>
</dbReference>
<dbReference type="InterPro" id="IPR011055">
    <property type="entry name" value="Dup_hybrid_motif"/>
</dbReference>
<evidence type="ECO:0000313" key="4">
    <source>
        <dbReference type="Proteomes" id="UP000528945"/>
    </source>
</evidence>
<dbReference type="EMBL" id="JACIDB010000002">
    <property type="protein sequence ID" value="MBB3875068.1"/>
    <property type="molecule type" value="Genomic_DNA"/>
</dbReference>
<dbReference type="Proteomes" id="UP000528945">
    <property type="component" value="Unassembled WGS sequence"/>
</dbReference>
<dbReference type="Gene3D" id="2.70.70.10">
    <property type="entry name" value="Glucose Permease (Domain IIA)"/>
    <property type="match status" value="1"/>
</dbReference>
<keyword evidence="4" id="KW-1185">Reference proteome</keyword>
<gene>
    <name evidence="3" type="ORF">GGR47_001303</name>
</gene>
<dbReference type="InterPro" id="IPR016047">
    <property type="entry name" value="M23ase_b-sheet_dom"/>
</dbReference>
<comment type="caution">
    <text evidence="3">The sequence shown here is derived from an EMBL/GenBank/DDBJ whole genome shotgun (WGS) entry which is preliminary data.</text>
</comment>
<feature type="chain" id="PRO_5043879076" evidence="1">
    <location>
        <begin position="21"/>
        <end position="292"/>
    </location>
</feature>
<dbReference type="InterPro" id="IPR050570">
    <property type="entry name" value="Cell_wall_metabolism_enzyme"/>
</dbReference>
<keyword evidence="1" id="KW-0732">Signal</keyword>
<organism evidence="3 4">
    <name type="scientific">Sphingomonas aquatilis</name>
    <dbReference type="NCBI Taxonomy" id="93063"/>
    <lineage>
        <taxon>Bacteria</taxon>
        <taxon>Pseudomonadati</taxon>
        <taxon>Pseudomonadota</taxon>
        <taxon>Alphaproteobacteria</taxon>
        <taxon>Sphingomonadales</taxon>
        <taxon>Sphingomonadaceae</taxon>
        <taxon>Sphingomonas</taxon>
    </lineage>
</organism>
<dbReference type="FunFam" id="2.70.70.10:FF:000019">
    <property type="entry name" value="M23 family peptidase"/>
    <property type="match status" value="1"/>
</dbReference>